<protein>
    <submittedName>
        <fullName evidence="3">NADPH-dependent F420 reductase</fullName>
    </submittedName>
</protein>
<reference evidence="3 4" key="1">
    <citation type="submission" date="2018-05" db="EMBL/GenBank/DDBJ databases">
        <title>Draft genome of Methanospirillum lacunae Ki8-1.</title>
        <authorList>
            <person name="Dueholm M.S."/>
            <person name="Nielsen P.H."/>
            <person name="Bakmann L.F."/>
            <person name="Otzen D.E."/>
        </authorList>
    </citation>
    <scope>NUCLEOTIDE SEQUENCE [LARGE SCALE GENOMIC DNA]</scope>
    <source>
        <strain evidence="3 4">Ki8-1</strain>
    </source>
</reference>
<organism evidence="3 4">
    <name type="scientific">Methanospirillum lacunae</name>
    <dbReference type="NCBI Taxonomy" id="668570"/>
    <lineage>
        <taxon>Archaea</taxon>
        <taxon>Methanobacteriati</taxon>
        <taxon>Methanobacteriota</taxon>
        <taxon>Stenosarchaea group</taxon>
        <taxon>Methanomicrobia</taxon>
        <taxon>Methanomicrobiales</taxon>
        <taxon>Methanospirillaceae</taxon>
        <taxon>Methanospirillum</taxon>
    </lineage>
</organism>
<keyword evidence="4" id="KW-1185">Reference proteome</keyword>
<comment type="caution">
    <text evidence="3">The sequence shown here is derived from an EMBL/GenBank/DDBJ whole genome shotgun (WGS) entry which is preliminary data.</text>
</comment>
<keyword evidence="1" id="KW-0560">Oxidoreductase</keyword>
<dbReference type="PANTHER" id="PTHR14239:SF0">
    <property type="entry name" value="F420-DEPENDENT NADP REDUCTASE"/>
    <property type="match status" value="1"/>
</dbReference>
<dbReference type="NCBIfam" id="TIGR01915">
    <property type="entry name" value="npdG"/>
    <property type="match status" value="1"/>
</dbReference>
<dbReference type="RefSeq" id="WP_109969644.1">
    <property type="nucleotide sequence ID" value="NZ_CP176093.1"/>
</dbReference>
<dbReference type="InterPro" id="IPR051267">
    <property type="entry name" value="STEAP_metalloreductase"/>
</dbReference>
<evidence type="ECO:0000313" key="4">
    <source>
        <dbReference type="Proteomes" id="UP000245657"/>
    </source>
</evidence>
<sequence length="216" mass="23567">MKIGIVGGTGKIGEGMAMRLSRIYDVLVGSREIEKAQDTCESCLRYADDNGLSCTVRGLTNQEVVDGADVIILAIPYKHLDSTIAGLHGLEGKIVISPINPMEKHDFFEYIPPTEGSAALHLKKILPESTRLCVAFNNIAGNRWRDIDGELEYSVAVCGDDEESKLIVMDMIDRISLLKSYDAGPLTMSPVIEGLTALVNNIAKCNHMKDVGVRFV</sequence>
<dbReference type="Gene3D" id="3.40.50.720">
    <property type="entry name" value="NAD(P)-binding Rossmann-like Domain"/>
    <property type="match status" value="1"/>
</dbReference>
<dbReference type="GO" id="GO:0070967">
    <property type="term" value="F:coenzyme F420 binding"/>
    <property type="evidence" value="ECO:0007669"/>
    <property type="project" value="InterPro"/>
</dbReference>
<dbReference type="GO" id="GO:0006740">
    <property type="term" value="P:NADPH regeneration"/>
    <property type="evidence" value="ECO:0007669"/>
    <property type="project" value="InterPro"/>
</dbReference>
<dbReference type="OrthoDB" id="8635at2157"/>
<dbReference type="Proteomes" id="UP000245657">
    <property type="component" value="Unassembled WGS sequence"/>
</dbReference>
<dbReference type="SUPFAM" id="SSF51735">
    <property type="entry name" value="NAD(P)-binding Rossmann-fold domains"/>
    <property type="match status" value="1"/>
</dbReference>
<dbReference type="AlphaFoldDB" id="A0A2V2MWC5"/>
<dbReference type="InterPro" id="IPR010185">
    <property type="entry name" value="NpdG"/>
</dbReference>
<dbReference type="InterPro" id="IPR036291">
    <property type="entry name" value="NAD(P)-bd_dom_sf"/>
</dbReference>
<proteinExistence type="predicted"/>
<dbReference type="PANTHER" id="PTHR14239">
    <property type="entry name" value="DUDULIN-RELATED"/>
    <property type="match status" value="1"/>
</dbReference>
<dbReference type="EMBL" id="QGMY01000011">
    <property type="protein sequence ID" value="PWR70555.1"/>
    <property type="molecule type" value="Genomic_DNA"/>
</dbReference>
<dbReference type="GO" id="GO:0016651">
    <property type="term" value="F:oxidoreductase activity, acting on NAD(P)H"/>
    <property type="evidence" value="ECO:0007669"/>
    <property type="project" value="InterPro"/>
</dbReference>
<dbReference type="GO" id="GO:0052851">
    <property type="term" value="F:ferric-chelate reductase (NADPH) activity"/>
    <property type="evidence" value="ECO:0007669"/>
    <property type="project" value="TreeGrafter"/>
</dbReference>
<evidence type="ECO:0000313" key="3">
    <source>
        <dbReference type="EMBL" id="PWR70555.1"/>
    </source>
</evidence>
<dbReference type="GO" id="GO:0005886">
    <property type="term" value="C:plasma membrane"/>
    <property type="evidence" value="ECO:0007669"/>
    <property type="project" value="TreeGrafter"/>
</dbReference>
<gene>
    <name evidence="3" type="primary">npdG</name>
    <name evidence="3" type="ORF">DK846_14270</name>
</gene>
<dbReference type="GO" id="GO:0008823">
    <property type="term" value="F:cupric reductase (NADH) activity"/>
    <property type="evidence" value="ECO:0007669"/>
    <property type="project" value="TreeGrafter"/>
</dbReference>
<evidence type="ECO:0000259" key="2">
    <source>
        <dbReference type="Pfam" id="PF03807"/>
    </source>
</evidence>
<evidence type="ECO:0000256" key="1">
    <source>
        <dbReference type="ARBA" id="ARBA00023002"/>
    </source>
</evidence>
<dbReference type="Pfam" id="PF03807">
    <property type="entry name" value="F420_oxidored"/>
    <property type="match status" value="1"/>
</dbReference>
<feature type="domain" description="Pyrroline-5-carboxylate reductase catalytic N-terminal" evidence="2">
    <location>
        <begin position="2"/>
        <end position="101"/>
    </location>
</feature>
<name>A0A2V2MWC5_9EURY</name>
<dbReference type="GO" id="GO:0015677">
    <property type="term" value="P:copper ion import"/>
    <property type="evidence" value="ECO:0007669"/>
    <property type="project" value="TreeGrafter"/>
</dbReference>
<dbReference type="InterPro" id="IPR028939">
    <property type="entry name" value="P5C_Rdtase_cat_N"/>
</dbReference>
<dbReference type="GeneID" id="97547721"/>
<dbReference type="GO" id="GO:0050661">
    <property type="term" value="F:NADP binding"/>
    <property type="evidence" value="ECO:0007669"/>
    <property type="project" value="InterPro"/>
</dbReference>
<accession>A0A2V2MWC5</accession>